<dbReference type="GO" id="GO:0006338">
    <property type="term" value="P:chromatin remodeling"/>
    <property type="evidence" value="ECO:0007669"/>
    <property type="project" value="UniProtKB-UniRule"/>
</dbReference>
<dbReference type="InterPro" id="IPR027417">
    <property type="entry name" value="P-loop_NTPase"/>
</dbReference>
<comment type="domain">
    <text evidence="5">The DBINO region is involved in binding to DNA.</text>
</comment>
<feature type="domain" description="SNF2 N-terminal" evidence="6">
    <location>
        <begin position="2"/>
        <end position="128"/>
    </location>
</feature>
<dbReference type="GO" id="GO:0016887">
    <property type="term" value="F:ATP hydrolysis activity"/>
    <property type="evidence" value="ECO:0007669"/>
    <property type="project" value="TreeGrafter"/>
</dbReference>
<evidence type="ECO:0000256" key="1">
    <source>
        <dbReference type="ARBA" id="ARBA00004123"/>
    </source>
</evidence>
<dbReference type="InterPro" id="IPR038718">
    <property type="entry name" value="SNF2-like_sf"/>
</dbReference>
<keyword evidence="5" id="KW-0378">Hydrolase</keyword>
<dbReference type="Pfam" id="PF00176">
    <property type="entry name" value="SNF2-rel_dom"/>
    <property type="match status" value="1"/>
</dbReference>
<dbReference type="PANTHER" id="PTHR45685:SF2">
    <property type="entry name" value="CHROMATIN-REMODELING ATPASE INO80"/>
    <property type="match status" value="1"/>
</dbReference>
<keyword evidence="5" id="KW-0234">DNA repair</keyword>
<keyword evidence="5" id="KW-0227">DNA damage</keyword>
<accession>A0A443RVD1</accession>
<evidence type="ECO:0000256" key="4">
    <source>
        <dbReference type="ARBA" id="ARBA00023125"/>
    </source>
</evidence>
<name>A0A443RVD1_9ACAR</name>
<comment type="subcellular location">
    <subcellularLocation>
        <location evidence="1 5">Nucleus</location>
    </subcellularLocation>
</comment>
<gene>
    <name evidence="7" type="ORF">B4U80_11270</name>
</gene>
<dbReference type="GO" id="GO:0031011">
    <property type="term" value="C:Ino80 complex"/>
    <property type="evidence" value="ECO:0007669"/>
    <property type="project" value="UniProtKB-UniRule"/>
</dbReference>
<dbReference type="GO" id="GO:0005524">
    <property type="term" value="F:ATP binding"/>
    <property type="evidence" value="ECO:0007669"/>
    <property type="project" value="UniProtKB-UniRule"/>
</dbReference>
<sequence length="158" mass="18393">MAELWALLHFIMPTLFDSHEEFNEWFSKDIESHAENKTTIDEKHLSRLHKILMPFMLRRIKKDVENELSDKIEVQMHCSLTRRQKLLYQALRNKISIEDLMQSSSSSTQTSQSVTSSLMNLVMQFRKTPFYCQDCYSKKACVATVSNLTPLAIKLCTA</sequence>
<keyword evidence="2" id="KW-0547">Nucleotide-binding</keyword>
<dbReference type="GO" id="GO:0004386">
    <property type="term" value="F:helicase activity"/>
    <property type="evidence" value="ECO:0007669"/>
    <property type="project" value="UniProtKB-KW"/>
</dbReference>
<evidence type="ECO:0000313" key="7">
    <source>
        <dbReference type="EMBL" id="RWS19164.1"/>
    </source>
</evidence>
<dbReference type="STRING" id="299467.A0A443RVD1"/>
<comment type="catalytic activity">
    <reaction evidence="5">
        <text>ATP + H2O = ADP + phosphate + H(+)</text>
        <dbReference type="Rhea" id="RHEA:13065"/>
        <dbReference type="ChEBI" id="CHEBI:15377"/>
        <dbReference type="ChEBI" id="CHEBI:15378"/>
        <dbReference type="ChEBI" id="CHEBI:30616"/>
        <dbReference type="ChEBI" id="CHEBI:43474"/>
        <dbReference type="ChEBI" id="CHEBI:456216"/>
    </reaction>
</comment>
<dbReference type="GO" id="GO:0006281">
    <property type="term" value="P:DNA repair"/>
    <property type="evidence" value="ECO:0007669"/>
    <property type="project" value="UniProtKB-UniRule"/>
</dbReference>
<dbReference type="SUPFAM" id="SSF52540">
    <property type="entry name" value="P-loop containing nucleoside triphosphate hydrolases"/>
    <property type="match status" value="1"/>
</dbReference>
<dbReference type="InterPro" id="IPR000330">
    <property type="entry name" value="SNF2_N"/>
</dbReference>
<keyword evidence="3 5" id="KW-0067">ATP-binding</keyword>
<dbReference type="Proteomes" id="UP000288716">
    <property type="component" value="Unassembled WGS sequence"/>
</dbReference>
<evidence type="ECO:0000256" key="3">
    <source>
        <dbReference type="ARBA" id="ARBA00022840"/>
    </source>
</evidence>
<comment type="function">
    <text evidence="5">ATPase component of the INO80 complex which remodels chromatin by shifting nucleosomes and is involved in DNA repair.</text>
</comment>
<dbReference type="Gene3D" id="3.40.50.300">
    <property type="entry name" value="P-loop containing nucleotide triphosphate hydrolases"/>
    <property type="match status" value="1"/>
</dbReference>
<dbReference type="EMBL" id="NCKV01029390">
    <property type="protein sequence ID" value="RWS19164.1"/>
    <property type="molecule type" value="Genomic_DNA"/>
</dbReference>
<dbReference type="AlphaFoldDB" id="A0A443RVD1"/>
<organism evidence="7 8">
    <name type="scientific">Leptotrombidium deliense</name>
    <dbReference type="NCBI Taxonomy" id="299467"/>
    <lineage>
        <taxon>Eukaryota</taxon>
        <taxon>Metazoa</taxon>
        <taxon>Ecdysozoa</taxon>
        <taxon>Arthropoda</taxon>
        <taxon>Chelicerata</taxon>
        <taxon>Arachnida</taxon>
        <taxon>Acari</taxon>
        <taxon>Acariformes</taxon>
        <taxon>Trombidiformes</taxon>
        <taxon>Prostigmata</taxon>
        <taxon>Anystina</taxon>
        <taxon>Parasitengona</taxon>
        <taxon>Trombiculoidea</taxon>
        <taxon>Trombiculidae</taxon>
        <taxon>Leptotrombidium</taxon>
    </lineage>
</organism>
<protein>
    <recommendedName>
        <fullName evidence="5">Chromatin-remodeling ATPase INO80</fullName>
        <ecNumber evidence="5">3.6.4.-</ecNumber>
    </recommendedName>
</protein>
<dbReference type="OrthoDB" id="6425153at2759"/>
<dbReference type="GO" id="GO:0042393">
    <property type="term" value="F:histone binding"/>
    <property type="evidence" value="ECO:0007669"/>
    <property type="project" value="TreeGrafter"/>
</dbReference>
<dbReference type="EC" id="3.6.4.-" evidence="5"/>
<dbReference type="GO" id="GO:0003677">
    <property type="term" value="F:DNA binding"/>
    <property type="evidence" value="ECO:0007669"/>
    <property type="project" value="UniProtKB-UniRule"/>
</dbReference>
<evidence type="ECO:0000259" key="6">
    <source>
        <dbReference type="Pfam" id="PF00176"/>
    </source>
</evidence>
<reference evidence="7 8" key="1">
    <citation type="journal article" date="2018" name="Gigascience">
        <title>Genomes of trombidid mites reveal novel predicted allergens and laterally-transferred genes associated with secondary metabolism.</title>
        <authorList>
            <person name="Dong X."/>
            <person name="Chaisiri K."/>
            <person name="Xia D."/>
            <person name="Armstrong S.D."/>
            <person name="Fang Y."/>
            <person name="Donnelly M.J."/>
            <person name="Kadowaki T."/>
            <person name="McGarry J.W."/>
            <person name="Darby A.C."/>
            <person name="Makepeace B.L."/>
        </authorList>
    </citation>
    <scope>NUCLEOTIDE SEQUENCE [LARGE SCALE GENOMIC DNA]</scope>
    <source>
        <strain evidence="7">UoL-UT</strain>
    </source>
</reference>
<proteinExistence type="inferred from homology"/>
<dbReference type="Gene3D" id="3.40.50.10810">
    <property type="entry name" value="Tandem AAA-ATPase domain"/>
    <property type="match status" value="1"/>
</dbReference>
<evidence type="ECO:0000256" key="2">
    <source>
        <dbReference type="ARBA" id="ARBA00022741"/>
    </source>
</evidence>
<keyword evidence="8" id="KW-1185">Reference proteome</keyword>
<dbReference type="PANTHER" id="PTHR45685">
    <property type="entry name" value="HELICASE SRCAP-RELATED"/>
    <property type="match status" value="1"/>
</dbReference>
<keyword evidence="7" id="KW-0347">Helicase</keyword>
<evidence type="ECO:0000313" key="8">
    <source>
        <dbReference type="Proteomes" id="UP000288716"/>
    </source>
</evidence>
<comment type="similarity">
    <text evidence="5">Belongs to the SNF2/RAD54 helicase family.</text>
</comment>
<keyword evidence="4 5" id="KW-0238">DNA-binding</keyword>
<evidence type="ECO:0000256" key="5">
    <source>
        <dbReference type="RuleBase" id="RU368001"/>
    </source>
</evidence>
<dbReference type="InterPro" id="IPR050520">
    <property type="entry name" value="INO80/SWR1_helicase"/>
</dbReference>
<comment type="caution">
    <text evidence="7">The sequence shown here is derived from an EMBL/GenBank/DDBJ whole genome shotgun (WGS) entry which is preliminary data.</text>
</comment>
<dbReference type="VEuPathDB" id="VectorBase:LDEU012876"/>
<comment type="subunit">
    <text evidence="5">Component of the INO80 chromatin-remodeling complex.</text>
</comment>